<reference evidence="2 3" key="1">
    <citation type="submission" date="2023-02" db="EMBL/GenBank/DDBJ databases">
        <title>LHISI_Scaffold_Assembly.</title>
        <authorList>
            <person name="Stuart O.P."/>
            <person name="Cleave R."/>
            <person name="Magrath M.J.L."/>
            <person name="Mikheyev A.S."/>
        </authorList>
    </citation>
    <scope>NUCLEOTIDE SEQUENCE [LARGE SCALE GENOMIC DNA]</scope>
    <source>
        <strain evidence="2">Daus_M_001</strain>
        <tissue evidence="2">Leg muscle</tissue>
    </source>
</reference>
<evidence type="ECO:0000313" key="3">
    <source>
        <dbReference type="Proteomes" id="UP001159363"/>
    </source>
</evidence>
<name>A0ABQ9GTP7_9NEOP</name>
<feature type="region of interest" description="Disordered" evidence="1">
    <location>
        <begin position="337"/>
        <end position="370"/>
    </location>
</feature>
<comment type="caution">
    <text evidence="2">The sequence shown here is derived from an EMBL/GenBank/DDBJ whole genome shotgun (WGS) entry which is preliminary data.</text>
</comment>
<sequence length="400" mass="44081">MKLREKREMPEKAYPPAASPGTIPTCEYPGVARPWIESGSPCWEASSLTAKPLRPRTEYPSLQKRNYCEHAELRPHALATCSKSVPGDELSFLRVQFVAILMGLLEILSPIIGVLQFSSALIIGFQWSGNPAKTDANPQFSKCRIFASLLGDWDGDLVGRTLEGHFIPTADVSEANRIDNVSPGDTSIRVFSPVSIFSLLYIESRGGVVVRLLASHQCESGSIPGSVTLRIFACGNHACRCHWSVSFLGDLPFPSPLHSGSAPYLHRFTLCGVSVRRLGLVPGRTIKDLEAEERQQQFPLDYDHILDVGNPSPSIRDQEYLQHSSLWGHQYMTAESPPMSPAEPTLADQQARPADVRCETRQKHPCRSEDKPYQTANIFSTSYCTIGLAFVRCAGIAVSK</sequence>
<keyword evidence="3" id="KW-1185">Reference proteome</keyword>
<evidence type="ECO:0000313" key="2">
    <source>
        <dbReference type="EMBL" id="KAJ8875410.1"/>
    </source>
</evidence>
<protein>
    <submittedName>
        <fullName evidence="2">Uncharacterized protein</fullName>
    </submittedName>
</protein>
<dbReference type="Pfam" id="PF05281">
    <property type="entry name" value="Secretogranin_V"/>
    <property type="match status" value="1"/>
</dbReference>
<accession>A0ABQ9GTP7</accession>
<gene>
    <name evidence="2" type="ORF">PR048_023305</name>
</gene>
<proteinExistence type="predicted"/>
<dbReference type="Proteomes" id="UP001159363">
    <property type="component" value="Chromosome 8"/>
</dbReference>
<dbReference type="EMBL" id="JARBHB010000009">
    <property type="protein sequence ID" value="KAJ8875410.1"/>
    <property type="molecule type" value="Genomic_DNA"/>
</dbReference>
<dbReference type="InterPro" id="IPR007945">
    <property type="entry name" value="Secretogranin_V"/>
</dbReference>
<feature type="compositionally biased region" description="Basic and acidic residues" evidence="1">
    <location>
        <begin position="354"/>
        <end position="370"/>
    </location>
</feature>
<evidence type="ECO:0000256" key="1">
    <source>
        <dbReference type="SAM" id="MobiDB-lite"/>
    </source>
</evidence>
<organism evidence="2 3">
    <name type="scientific">Dryococelus australis</name>
    <dbReference type="NCBI Taxonomy" id="614101"/>
    <lineage>
        <taxon>Eukaryota</taxon>
        <taxon>Metazoa</taxon>
        <taxon>Ecdysozoa</taxon>
        <taxon>Arthropoda</taxon>
        <taxon>Hexapoda</taxon>
        <taxon>Insecta</taxon>
        <taxon>Pterygota</taxon>
        <taxon>Neoptera</taxon>
        <taxon>Polyneoptera</taxon>
        <taxon>Phasmatodea</taxon>
        <taxon>Verophasmatodea</taxon>
        <taxon>Anareolatae</taxon>
        <taxon>Phasmatidae</taxon>
        <taxon>Eurycanthinae</taxon>
        <taxon>Dryococelus</taxon>
    </lineage>
</organism>